<reference evidence="2 3" key="1">
    <citation type="journal article" date="2016" name="Nat. Commun.">
        <title>Ectomycorrhizal ecology is imprinted in the genome of the dominant symbiotic fungus Cenococcum geophilum.</title>
        <authorList>
            <consortium name="DOE Joint Genome Institute"/>
            <person name="Peter M."/>
            <person name="Kohler A."/>
            <person name="Ohm R.A."/>
            <person name="Kuo A."/>
            <person name="Krutzmann J."/>
            <person name="Morin E."/>
            <person name="Arend M."/>
            <person name="Barry K.W."/>
            <person name="Binder M."/>
            <person name="Choi C."/>
            <person name="Clum A."/>
            <person name="Copeland A."/>
            <person name="Grisel N."/>
            <person name="Haridas S."/>
            <person name="Kipfer T."/>
            <person name="LaButti K."/>
            <person name="Lindquist E."/>
            <person name="Lipzen A."/>
            <person name="Maire R."/>
            <person name="Meier B."/>
            <person name="Mihaltcheva S."/>
            <person name="Molinier V."/>
            <person name="Murat C."/>
            <person name="Poggeler S."/>
            <person name="Quandt C.A."/>
            <person name="Sperisen C."/>
            <person name="Tritt A."/>
            <person name="Tisserant E."/>
            <person name="Crous P.W."/>
            <person name="Henrissat B."/>
            <person name="Nehls U."/>
            <person name="Egli S."/>
            <person name="Spatafora J.W."/>
            <person name="Grigoriev I.V."/>
            <person name="Martin F.M."/>
        </authorList>
    </citation>
    <scope>NUCLEOTIDE SEQUENCE [LARGE SCALE GENOMIC DNA]</scope>
    <source>
        <strain evidence="2 3">CBS 207.34</strain>
    </source>
</reference>
<protein>
    <submittedName>
        <fullName evidence="2">Uncharacterized protein</fullName>
    </submittedName>
</protein>
<organism evidence="2 3">
    <name type="scientific">Glonium stellatum</name>
    <dbReference type="NCBI Taxonomy" id="574774"/>
    <lineage>
        <taxon>Eukaryota</taxon>
        <taxon>Fungi</taxon>
        <taxon>Dikarya</taxon>
        <taxon>Ascomycota</taxon>
        <taxon>Pezizomycotina</taxon>
        <taxon>Dothideomycetes</taxon>
        <taxon>Pleosporomycetidae</taxon>
        <taxon>Gloniales</taxon>
        <taxon>Gloniaceae</taxon>
        <taxon>Glonium</taxon>
    </lineage>
</organism>
<feature type="compositionally biased region" description="Polar residues" evidence="1">
    <location>
        <begin position="45"/>
        <end position="54"/>
    </location>
</feature>
<dbReference type="OrthoDB" id="3833686at2759"/>
<feature type="region of interest" description="Disordered" evidence="1">
    <location>
        <begin position="45"/>
        <end position="70"/>
    </location>
</feature>
<sequence length="70" mass="7581">MSSNDDLLASLQSSMRNALFTFGASSQQYQNIKAMVDEHIASKHPSTPLASTAQPGPVFTLAHRPKPRPT</sequence>
<evidence type="ECO:0000313" key="3">
    <source>
        <dbReference type="Proteomes" id="UP000250140"/>
    </source>
</evidence>
<keyword evidence="3" id="KW-1185">Reference proteome</keyword>
<dbReference type="EMBL" id="KV749432">
    <property type="protein sequence ID" value="OCL09470.1"/>
    <property type="molecule type" value="Genomic_DNA"/>
</dbReference>
<dbReference type="Proteomes" id="UP000250140">
    <property type="component" value="Unassembled WGS sequence"/>
</dbReference>
<name>A0A8E2JTV9_9PEZI</name>
<evidence type="ECO:0000313" key="2">
    <source>
        <dbReference type="EMBL" id="OCL09470.1"/>
    </source>
</evidence>
<gene>
    <name evidence="2" type="ORF">AOQ84DRAFT_375814</name>
</gene>
<dbReference type="AlphaFoldDB" id="A0A8E2JTV9"/>
<accession>A0A8E2JTV9</accession>
<evidence type="ECO:0000256" key="1">
    <source>
        <dbReference type="SAM" id="MobiDB-lite"/>
    </source>
</evidence>
<proteinExistence type="predicted"/>